<feature type="compositionally biased region" description="Polar residues" evidence="2">
    <location>
        <begin position="1050"/>
        <end position="1061"/>
    </location>
</feature>
<feature type="compositionally biased region" description="Polar residues" evidence="2">
    <location>
        <begin position="105"/>
        <end position="122"/>
    </location>
</feature>
<proteinExistence type="predicted"/>
<feature type="compositionally biased region" description="Low complexity" evidence="2">
    <location>
        <begin position="152"/>
        <end position="163"/>
    </location>
</feature>
<feature type="coiled-coil region" evidence="1">
    <location>
        <begin position="546"/>
        <end position="573"/>
    </location>
</feature>
<gene>
    <name evidence="3" type="ORF">WJX73_010873</name>
</gene>
<feature type="compositionally biased region" description="Low complexity" evidence="2">
    <location>
        <begin position="124"/>
        <end position="138"/>
    </location>
</feature>
<feature type="region of interest" description="Disordered" evidence="2">
    <location>
        <begin position="321"/>
        <end position="366"/>
    </location>
</feature>
<dbReference type="PANTHER" id="PTHR38394:SF1">
    <property type="entry name" value="NEUROFILAMENT LIGHT PROTEIN"/>
    <property type="match status" value="1"/>
</dbReference>
<organism evidence="3 4">
    <name type="scientific">Symbiochloris irregularis</name>
    <dbReference type="NCBI Taxonomy" id="706552"/>
    <lineage>
        <taxon>Eukaryota</taxon>
        <taxon>Viridiplantae</taxon>
        <taxon>Chlorophyta</taxon>
        <taxon>core chlorophytes</taxon>
        <taxon>Trebouxiophyceae</taxon>
        <taxon>Trebouxiales</taxon>
        <taxon>Trebouxiaceae</taxon>
        <taxon>Symbiochloris</taxon>
    </lineage>
</organism>
<feature type="compositionally biased region" description="Polar residues" evidence="2">
    <location>
        <begin position="1209"/>
        <end position="1218"/>
    </location>
</feature>
<feature type="region of interest" description="Disordered" evidence="2">
    <location>
        <begin position="1"/>
        <end position="22"/>
    </location>
</feature>
<feature type="region of interest" description="Disordered" evidence="2">
    <location>
        <begin position="1050"/>
        <end position="1081"/>
    </location>
</feature>
<feature type="region of interest" description="Disordered" evidence="2">
    <location>
        <begin position="96"/>
        <end position="195"/>
    </location>
</feature>
<feature type="compositionally biased region" description="Low complexity" evidence="2">
    <location>
        <begin position="1225"/>
        <end position="1236"/>
    </location>
</feature>
<feature type="compositionally biased region" description="Low complexity" evidence="2">
    <location>
        <begin position="710"/>
        <end position="727"/>
    </location>
</feature>
<dbReference type="Proteomes" id="UP001465755">
    <property type="component" value="Unassembled WGS sequence"/>
</dbReference>
<dbReference type="EMBL" id="JALJOQ010000022">
    <property type="protein sequence ID" value="KAK9808576.1"/>
    <property type="molecule type" value="Genomic_DNA"/>
</dbReference>
<feature type="region of interest" description="Disordered" evidence="2">
    <location>
        <begin position="672"/>
        <end position="727"/>
    </location>
</feature>
<accession>A0AAW1PJ96</accession>
<evidence type="ECO:0000313" key="4">
    <source>
        <dbReference type="Proteomes" id="UP001465755"/>
    </source>
</evidence>
<keyword evidence="4" id="KW-1185">Reference proteome</keyword>
<feature type="compositionally biased region" description="Basic and acidic residues" evidence="2">
    <location>
        <begin position="1071"/>
        <end position="1081"/>
    </location>
</feature>
<feature type="compositionally biased region" description="Low complexity" evidence="2">
    <location>
        <begin position="1147"/>
        <end position="1165"/>
    </location>
</feature>
<feature type="compositionally biased region" description="Acidic residues" evidence="2">
    <location>
        <begin position="901"/>
        <end position="910"/>
    </location>
</feature>
<feature type="coiled-coil region" evidence="1">
    <location>
        <begin position="614"/>
        <end position="641"/>
    </location>
</feature>
<name>A0AAW1PJ96_9CHLO</name>
<feature type="region of interest" description="Disordered" evidence="2">
    <location>
        <begin position="213"/>
        <end position="277"/>
    </location>
</feature>
<feature type="coiled-coil region" evidence="1">
    <location>
        <begin position="740"/>
        <end position="802"/>
    </location>
</feature>
<feature type="compositionally biased region" description="Basic and acidic residues" evidence="2">
    <location>
        <begin position="690"/>
        <end position="700"/>
    </location>
</feature>
<feature type="region of interest" description="Disordered" evidence="2">
    <location>
        <begin position="1109"/>
        <end position="1165"/>
    </location>
</feature>
<keyword evidence="1" id="KW-0175">Coiled coil</keyword>
<dbReference type="PANTHER" id="PTHR38394">
    <property type="entry name" value="NEUROFILAMENT LIGHT PROTEIN"/>
    <property type="match status" value="1"/>
</dbReference>
<evidence type="ECO:0000256" key="1">
    <source>
        <dbReference type="SAM" id="Coils"/>
    </source>
</evidence>
<protein>
    <submittedName>
        <fullName evidence="3">Uncharacterized protein</fullName>
    </submittedName>
</protein>
<evidence type="ECO:0000313" key="3">
    <source>
        <dbReference type="EMBL" id="KAK9808576.1"/>
    </source>
</evidence>
<feature type="compositionally biased region" description="Low complexity" evidence="2">
    <location>
        <begin position="236"/>
        <end position="265"/>
    </location>
</feature>
<reference evidence="3 4" key="1">
    <citation type="journal article" date="2024" name="Nat. Commun.">
        <title>Phylogenomics reveals the evolutionary origins of lichenization in chlorophyte algae.</title>
        <authorList>
            <person name="Puginier C."/>
            <person name="Libourel C."/>
            <person name="Otte J."/>
            <person name="Skaloud P."/>
            <person name="Haon M."/>
            <person name="Grisel S."/>
            <person name="Petersen M."/>
            <person name="Berrin J.G."/>
            <person name="Delaux P.M."/>
            <person name="Dal Grande F."/>
            <person name="Keller J."/>
        </authorList>
    </citation>
    <scope>NUCLEOTIDE SEQUENCE [LARGE SCALE GENOMIC DNA]</scope>
    <source>
        <strain evidence="3 4">SAG 2036</strain>
    </source>
</reference>
<feature type="region of interest" description="Disordered" evidence="2">
    <location>
        <begin position="1295"/>
        <end position="1329"/>
    </location>
</feature>
<evidence type="ECO:0000256" key="2">
    <source>
        <dbReference type="SAM" id="MobiDB-lite"/>
    </source>
</evidence>
<feature type="coiled-coil region" evidence="1">
    <location>
        <begin position="414"/>
        <end position="469"/>
    </location>
</feature>
<sequence>MKSSLFSKLGLGGSTVKRSGPSPEEIAAQFAAAADLLKKIRAGARSDFPALNEATRLVQSLDGIVTAMPNGEIKSLSHEQVSELQQELQLATEQLISREDVRAPRQSSAVEGSRQQQVQTTGHAAPAPDPMASDMGDMFSGLSIAGDETEETQQPTQAAPATPVAIPVTDTKLDPPGPTSQPLPEDLFSGLDDLTPIPASDHSALITDQLSPDALLGTGGSPQTIALRDPDPQPEPIAASPASRRSAESTSPRPSFASSAASQPAGRKKRAATKRIGYDRTEADEMLALGNTVPLTDILPQIRAEHEKAAAAKRAAAAAKAASQMPVTTQPGNFEYTRSPSPPHTRSPIAQSLPHGSSPAHSPTQVPSVLQDTFLLPAQQHSPDALMQPGQHFSPKPSFDPDTLIQGMADADVAQIVEALHKAAEAALARAAEEQGTSQQAEKTARAKRRSLLHEVADTNRAIEDLVKQEASAVETEDFETAANLSSRLDAFKHSLTASQRALQACEDGCARLAERRAESVQSQADIWHRAAAALVQLQSRHSAGAERVNSDAEQAAKQAAQLQAAARERVEELTLHISKRQRWLDEETASVQSKVAEAQAPVAAEREARAEACAAASARVTALRAELAEQEAVLADAESALADSDAAMAAASSRYSKILVRLSEDGKSLAADVAERDEEERVAQQAAEEGARRQAEAAKSRQHHEHQAQEAASAASAFTQRAGQLAGRMGAQAQARALQDRLRSEQTSAEAQLQAAQQALKAAQAVSKETAAKAKSCAAEAGSAEEQAGAARRQIAGLEADKKAAAAAREFKEAARLAAQVKACAAEAESCDARAAQARQGAQAAQQEQQAQEVAVAEQHGSIATAQRAVALAQWRRLQAQGKETERALEAALASEDFEEAEALQEELDSAQQQGSALADAHGFTQSADFPEGAEQLRSTAASGTETSAMNEHHEAKALNAADFDMPLSSFNDAASTATLPAHTSMQATDGSESVRSALTGYSEGFGQEPRLSAADGDLVLAAASVLSTPAGSATGDLAGDFMGSLQNSRTTSGISQGAASTAGAFRSHASREGLDASDARREGMLSQGEPGYLADSDSTAHTQAIDLDDAAPPGTYARGGPLLKGGPSSTGRHADGSVANRSSNGNAAEGLPAAAESPAAAEVAPGHARIVKFAGEDSRTPGDADPPSPSSSTAQAQRPLTAHAQRPSLTSSTLAMQGSLAGSEYSESSLHPSSGIGGAMGYDSDMTSMKGSVAESQGVFMENTGPSETASAAPSDLDSQAAGYQALQLNGLIPESDHRGNGSLDHRDSNAEIQTNDYDRDGSSVQESAPAAADADMILPLCFSCRAFLVNCWAFSGAAGGLSPADGYSSPPVWLASASDLKSRKTHNNCRVDAESYSSRTMR</sequence>
<feature type="region of interest" description="Disordered" evidence="2">
    <location>
        <begin position="901"/>
        <end position="920"/>
    </location>
</feature>
<feature type="region of interest" description="Disordered" evidence="2">
    <location>
        <begin position="1178"/>
        <end position="1219"/>
    </location>
</feature>
<feature type="compositionally biased region" description="Basic and acidic residues" evidence="2">
    <location>
        <begin position="1297"/>
        <end position="1312"/>
    </location>
</feature>
<feature type="region of interest" description="Disordered" evidence="2">
    <location>
        <begin position="1225"/>
        <end position="1244"/>
    </location>
</feature>
<comment type="caution">
    <text evidence="3">The sequence shown here is derived from an EMBL/GenBank/DDBJ whole genome shotgun (WGS) entry which is preliminary data.</text>
</comment>